<sequence length="464" mass="52060">MNRLNGTLVLFIAALMYNEFIQETLRLPSFLRPLDMLIVVWILHTLKRGVHLPTLTLTRSIQGIVILFLMLTCLVPLLGLSLQAYTISELLGGVLPSLRTVLYASSFWLFYHSSMKGLIRYKDLVTAYVWVSLPHFMYGLMQFIAINTPWIDYSVLPWQPVRVRGNGETEIMNYVVTGLTEAPFSIATWGSTSAIICFVLLMKFPKKMRKQAQEGLSHVLSSIPSSAVQWMGLITGLGMVVMSMRRTTLLALLVGMVAALGIKVLLSQKQRWSGTGVFWKTLIVATLLLTLGAMYSPSIEQRVTSMISLAQGDVNDPSLRNLHGRSEETWGYWIDFFFQNPYGIGLYPPEIMKVSSDNTYLTYLAQGGLVYSLGYMALLVVLTWFSLYLFRNHQELLSAYGLSLFGVMVIIWVSGIGTGGSMASLVWAYRWAFLGCLCAEYMQVAAPQTSNMSFLRPRSFITNS</sequence>
<feature type="transmembrane region" description="Helical" evidence="1">
    <location>
        <begin position="182"/>
        <end position="202"/>
    </location>
</feature>
<name>A0A1X7KAK9_9BACL</name>
<keyword evidence="1" id="KW-0472">Membrane</keyword>
<accession>A0A1X7KAK9</accession>
<dbReference type="AlphaFoldDB" id="A0A1X7KAK9"/>
<evidence type="ECO:0008006" key="4">
    <source>
        <dbReference type="Google" id="ProtNLM"/>
    </source>
</evidence>
<feature type="transmembrane region" description="Helical" evidence="1">
    <location>
        <begin position="123"/>
        <end position="146"/>
    </location>
</feature>
<evidence type="ECO:0000256" key="1">
    <source>
        <dbReference type="SAM" id="Phobius"/>
    </source>
</evidence>
<evidence type="ECO:0000313" key="2">
    <source>
        <dbReference type="EMBL" id="SMG37515.1"/>
    </source>
</evidence>
<feature type="transmembrane region" description="Helical" evidence="1">
    <location>
        <begin position="369"/>
        <end position="390"/>
    </location>
</feature>
<dbReference type="RefSeq" id="WP_085494416.1">
    <property type="nucleotide sequence ID" value="NZ_FXAZ01000002.1"/>
</dbReference>
<organism evidence="2 3">
    <name type="scientific">Paenibacillus aquistagni</name>
    <dbReference type="NCBI Taxonomy" id="1852522"/>
    <lineage>
        <taxon>Bacteria</taxon>
        <taxon>Bacillati</taxon>
        <taxon>Bacillota</taxon>
        <taxon>Bacilli</taxon>
        <taxon>Bacillales</taxon>
        <taxon>Paenibacillaceae</taxon>
        <taxon>Paenibacillus</taxon>
    </lineage>
</organism>
<keyword evidence="3" id="KW-1185">Reference proteome</keyword>
<dbReference type="EMBL" id="FXAZ01000002">
    <property type="protein sequence ID" value="SMG37515.1"/>
    <property type="molecule type" value="Genomic_DNA"/>
</dbReference>
<feature type="transmembrane region" description="Helical" evidence="1">
    <location>
        <begin position="397"/>
        <end position="416"/>
    </location>
</feature>
<protein>
    <recommendedName>
        <fullName evidence="4">O-Antigen ligase</fullName>
    </recommendedName>
</protein>
<keyword evidence="1" id="KW-0812">Transmembrane</keyword>
<dbReference type="STRING" id="1852522.SAMN06295960_2229"/>
<feature type="transmembrane region" description="Helical" evidence="1">
    <location>
        <begin position="64"/>
        <end position="84"/>
    </location>
</feature>
<feature type="transmembrane region" description="Helical" evidence="1">
    <location>
        <begin position="248"/>
        <end position="266"/>
    </location>
</feature>
<evidence type="ECO:0000313" key="3">
    <source>
        <dbReference type="Proteomes" id="UP000193834"/>
    </source>
</evidence>
<keyword evidence="1" id="KW-1133">Transmembrane helix</keyword>
<gene>
    <name evidence="2" type="ORF">SAMN06295960_2229</name>
</gene>
<feature type="transmembrane region" description="Helical" evidence="1">
    <location>
        <begin position="278"/>
        <end position="296"/>
    </location>
</feature>
<feature type="transmembrane region" description="Helical" evidence="1">
    <location>
        <begin position="90"/>
        <end position="111"/>
    </location>
</feature>
<reference evidence="2 3" key="1">
    <citation type="submission" date="2017-04" db="EMBL/GenBank/DDBJ databases">
        <authorList>
            <person name="Afonso C.L."/>
            <person name="Miller P.J."/>
            <person name="Scott M.A."/>
            <person name="Spackman E."/>
            <person name="Goraichik I."/>
            <person name="Dimitrov K.M."/>
            <person name="Suarez D.L."/>
            <person name="Swayne D.E."/>
        </authorList>
    </citation>
    <scope>NUCLEOTIDE SEQUENCE [LARGE SCALE GENOMIC DNA]</scope>
    <source>
        <strain evidence="2 3">11</strain>
    </source>
</reference>
<proteinExistence type="predicted"/>
<dbReference type="Proteomes" id="UP000193834">
    <property type="component" value="Unassembled WGS sequence"/>
</dbReference>